<dbReference type="IntAct" id="A0A1D6EXE2">
    <property type="interactions" value="2"/>
</dbReference>
<dbReference type="EMBL" id="CM007648">
    <property type="protein sequence ID" value="ONM24137.1"/>
    <property type="molecule type" value="Genomic_DNA"/>
</dbReference>
<dbReference type="AlphaFoldDB" id="A0A1D6EXE2"/>
<dbReference type="InParanoid" id="A0A1D6EXE2"/>
<accession>A0A1D6EXE2</accession>
<reference evidence="1" key="1">
    <citation type="submission" date="2015-12" db="EMBL/GenBank/DDBJ databases">
        <title>Update maize B73 reference genome by single molecule sequencing technologies.</title>
        <authorList>
            <consortium name="Maize Genome Sequencing Project"/>
            <person name="Ware D."/>
        </authorList>
    </citation>
    <scope>NUCLEOTIDE SEQUENCE [LARGE SCALE GENOMIC DNA]</scope>
    <source>
        <tissue evidence="1">Seedling</tissue>
    </source>
</reference>
<evidence type="ECO:0000313" key="1">
    <source>
        <dbReference type="EMBL" id="ONM24137.1"/>
    </source>
</evidence>
<organism evidence="1">
    <name type="scientific">Zea mays</name>
    <name type="common">Maize</name>
    <dbReference type="NCBI Taxonomy" id="4577"/>
    <lineage>
        <taxon>Eukaryota</taxon>
        <taxon>Viridiplantae</taxon>
        <taxon>Streptophyta</taxon>
        <taxon>Embryophyta</taxon>
        <taxon>Tracheophyta</taxon>
        <taxon>Spermatophyta</taxon>
        <taxon>Magnoliopsida</taxon>
        <taxon>Liliopsida</taxon>
        <taxon>Poales</taxon>
        <taxon>Poaceae</taxon>
        <taxon>PACMAD clade</taxon>
        <taxon>Panicoideae</taxon>
        <taxon>Andropogonodae</taxon>
        <taxon>Andropogoneae</taxon>
        <taxon>Tripsacinae</taxon>
        <taxon>Zea</taxon>
    </lineage>
</organism>
<proteinExistence type="predicted"/>
<gene>
    <name evidence="1" type="ORF">ZEAMMB73_Zm00001d006514</name>
</gene>
<sequence>MQDYQQLVLEILQVVFTTSFSTSSTAGLETLKVLSTTAICLEILQVLSTTNFINIINNCFENLASSIYDSMSLCDSHGIFFFLAFPFSGQFLPVQLLCCLHRCTVLCLQPLHLLFLLLPLEPSVRIGPD</sequence>
<protein>
    <submittedName>
        <fullName evidence="1">Uncharacterized protein</fullName>
    </submittedName>
</protein>
<name>A0A1D6EXE2_MAIZE</name>